<evidence type="ECO:0000313" key="3">
    <source>
        <dbReference type="Proteomes" id="UP001595616"/>
    </source>
</evidence>
<feature type="transmembrane region" description="Helical" evidence="1">
    <location>
        <begin position="37"/>
        <end position="56"/>
    </location>
</feature>
<evidence type="ECO:0000256" key="1">
    <source>
        <dbReference type="SAM" id="Phobius"/>
    </source>
</evidence>
<keyword evidence="3" id="KW-1185">Reference proteome</keyword>
<sequence length="147" mass="15584">MNKFIWVIMALLSGAFLPIQAGLNTKLGKAVASPVHASMFSFVVGAVGLIGYIVLTRQTVSLSGIKEAPAYIWLGGLLGAFYVTVIILAFPKLGPGLTFGLVVAGQMIVSVLLEHFNILVSQQNPISFMKVLGIVLVVAGVVIIRNF</sequence>
<dbReference type="Pfam" id="PF04657">
    <property type="entry name" value="DMT_YdcZ"/>
    <property type="match status" value="1"/>
</dbReference>
<reference evidence="3" key="1">
    <citation type="journal article" date="2019" name="Int. J. Syst. Evol. Microbiol.">
        <title>The Global Catalogue of Microorganisms (GCM) 10K type strain sequencing project: providing services to taxonomists for standard genome sequencing and annotation.</title>
        <authorList>
            <consortium name="The Broad Institute Genomics Platform"/>
            <consortium name="The Broad Institute Genome Sequencing Center for Infectious Disease"/>
            <person name="Wu L."/>
            <person name="Ma J."/>
        </authorList>
    </citation>
    <scope>NUCLEOTIDE SEQUENCE [LARGE SCALE GENOMIC DNA]</scope>
    <source>
        <strain evidence="3">CECT 7956</strain>
    </source>
</reference>
<dbReference type="PANTHER" id="PTHR34821">
    <property type="entry name" value="INNER MEMBRANE PROTEIN YDCZ"/>
    <property type="match status" value="1"/>
</dbReference>
<comment type="caution">
    <text evidence="2">The sequence shown here is derived from an EMBL/GenBank/DDBJ whole genome shotgun (WGS) entry which is preliminary data.</text>
</comment>
<dbReference type="PANTHER" id="PTHR34821:SF2">
    <property type="entry name" value="INNER MEMBRANE PROTEIN YDCZ"/>
    <property type="match status" value="1"/>
</dbReference>
<evidence type="ECO:0000313" key="2">
    <source>
        <dbReference type="EMBL" id="MFC3812637.1"/>
    </source>
</evidence>
<keyword evidence="1" id="KW-1133">Transmembrane helix</keyword>
<feature type="transmembrane region" description="Helical" evidence="1">
    <location>
        <begin position="125"/>
        <end position="144"/>
    </location>
</feature>
<gene>
    <name evidence="2" type="ORF">ACFOOI_18390</name>
</gene>
<protein>
    <submittedName>
        <fullName evidence="2">DMT family transporter</fullName>
    </submittedName>
</protein>
<dbReference type="Proteomes" id="UP001595616">
    <property type="component" value="Unassembled WGS sequence"/>
</dbReference>
<accession>A0ABV7Z1U8</accession>
<organism evidence="2 3">
    <name type="scientific">Lacihabitans lacunae</name>
    <dbReference type="NCBI Taxonomy" id="1028214"/>
    <lineage>
        <taxon>Bacteria</taxon>
        <taxon>Pseudomonadati</taxon>
        <taxon>Bacteroidota</taxon>
        <taxon>Cytophagia</taxon>
        <taxon>Cytophagales</taxon>
        <taxon>Leadbetterellaceae</taxon>
        <taxon>Lacihabitans</taxon>
    </lineage>
</organism>
<keyword evidence="1" id="KW-0472">Membrane</keyword>
<keyword evidence="1" id="KW-0812">Transmembrane</keyword>
<feature type="transmembrane region" description="Helical" evidence="1">
    <location>
        <begin position="68"/>
        <end position="90"/>
    </location>
</feature>
<dbReference type="RefSeq" id="WP_379839523.1">
    <property type="nucleotide sequence ID" value="NZ_JBHRYQ010000001.1"/>
</dbReference>
<dbReference type="EMBL" id="JBHRYQ010000001">
    <property type="protein sequence ID" value="MFC3812637.1"/>
    <property type="molecule type" value="Genomic_DNA"/>
</dbReference>
<dbReference type="InterPro" id="IPR006750">
    <property type="entry name" value="YdcZ"/>
</dbReference>
<name>A0ABV7Z1U8_9BACT</name>
<proteinExistence type="predicted"/>
<feature type="transmembrane region" description="Helical" evidence="1">
    <location>
        <begin position="96"/>
        <end position="113"/>
    </location>
</feature>